<proteinExistence type="predicted"/>
<dbReference type="EMBL" id="SMFP01000015">
    <property type="protein sequence ID" value="TDE35062.1"/>
    <property type="molecule type" value="Genomic_DNA"/>
</dbReference>
<dbReference type="OrthoDB" id="7869508at2"/>
<keyword evidence="1" id="KW-0472">Membrane</keyword>
<sequence length="146" mass="15645">MPTAARLVAACCLALLAFTVSYQIMARMPESTNFGIFVPLNIGLGVVCGWVVMGRNRKSSFPGAMNNGIAGVAVLVFWGLVVQGGYEMFRQAMNHRYHGPLDALYGIIELSAEYAQVLLAPGIIVTLVVGAILSGFVTGYASKTWR</sequence>
<name>A0A4R5EKQ8_9RHOB</name>
<accession>A0A4R5EKQ8</accession>
<dbReference type="NCBIfam" id="NF033773">
    <property type="entry name" value="tellur_TrgA"/>
    <property type="match status" value="1"/>
</dbReference>
<keyword evidence="4" id="KW-1185">Reference proteome</keyword>
<evidence type="ECO:0000313" key="4">
    <source>
        <dbReference type="Proteomes" id="UP000294662"/>
    </source>
</evidence>
<dbReference type="AlphaFoldDB" id="A0A4R5EKQ8"/>
<keyword evidence="1" id="KW-0812">Transmembrane</keyword>
<protein>
    <submittedName>
        <fullName evidence="3">TrgA family protein</fullName>
    </submittedName>
</protein>
<feature type="signal peptide" evidence="2">
    <location>
        <begin position="1"/>
        <end position="26"/>
    </location>
</feature>
<evidence type="ECO:0000256" key="2">
    <source>
        <dbReference type="SAM" id="SignalP"/>
    </source>
</evidence>
<feature type="transmembrane region" description="Helical" evidence="1">
    <location>
        <begin position="36"/>
        <end position="53"/>
    </location>
</feature>
<dbReference type="InterPro" id="IPR047784">
    <property type="entry name" value="TrgA"/>
</dbReference>
<feature type="chain" id="PRO_5020936482" evidence="2">
    <location>
        <begin position="27"/>
        <end position="146"/>
    </location>
</feature>
<reference evidence="3 4" key="1">
    <citation type="submission" date="2019-03" db="EMBL/GenBank/DDBJ databases">
        <authorList>
            <person name="Zhang S."/>
        </authorList>
    </citation>
    <scope>NUCLEOTIDE SEQUENCE [LARGE SCALE GENOMIC DNA]</scope>
    <source>
        <strain evidence="3 4">S4J41</strain>
    </source>
</reference>
<gene>
    <name evidence="3" type="ORF">E1B25_18040</name>
</gene>
<feature type="transmembrane region" description="Helical" evidence="1">
    <location>
        <begin position="118"/>
        <end position="141"/>
    </location>
</feature>
<comment type="caution">
    <text evidence="3">The sequence shown here is derived from an EMBL/GenBank/DDBJ whole genome shotgun (WGS) entry which is preliminary data.</text>
</comment>
<evidence type="ECO:0000256" key="1">
    <source>
        <dbReference type="SAM" id="Phobius"/>
    </source>
</evidence>
<dbReference type="RefSeq" id="WP_132830994.1">
    <property type="nucleotide sequence ID" value="NZ_SMFP01000015.1"/>
</dbReference>
<keyword evidence="1" id="KW-1133">Transmembrane helix</keyword>
<evidence type="ECO:0000313" key="3">
    <source>
        <dbReference type="EMBL" id="TDE35062.1"/>
    </source>
</evidence>
<keyword evidence="2" id="KW-0732">Signal</keyword>
<organism evidence="3 4">
    <name type="scientific">Antarcticimicrobium sediminis</name>
    <dbReference type="NCBI Taxonomy" id="2546227"/>
    <lineage>
        <taxon>Bacteria</taxon>
        <taxon>Pseudomonadati</taxon>
        <taxon>Pseudomonadota</taxon>
        <taxon>Alphaproteobacteria</taxon>
        <taxon>Rhodobacterales</taxon>
        <taxon>Paracoccaceae</taxon>
        <taxon>Antarcticimicrobium</taxon>
    </lineage>
</organism>
<feature type="transmembrane region" description="Helical" evidence="1">
    <location>
        <begin position="65"/>
        <end position="86"/>
    </location>
</feature>
<dbReference type="Proteomes" id="UP000294662">
    <property type="component" value="Unassembled WGS sequence"/>
</dbReference>